<dbReference type="Pfam" id="PF18911">
    <property type="entry name" value="PKD_4"/>
    <property type="match status" value="2"/>
</dbReference>
<dbReference type="SUPFAM" id="SSF49299">
    <property type="entry name" value="PKD domain"/>
    <property type="match status" value="2"/>
</dbReference>
<accession>A0A0E3LMN2</accession>
<reference evidence="2 3" key="1">
    <citation type="submission" date="2014-07" db="EMBL/GenBank/DDBJ databases">
        <title>Methanogenic archaea and the global carbon cycle.</title>
        <authorList>
            <person name="Henriksen J.R."/>
            <person name="Luke J."/>
            <person name="Reinhart S."/>
            <person name="Benedict M.N."/>
            <person name="Youngblut N.D."/>
            <person name="Metcalf M.E."/>
            <person name="Whitaker R.J."/>
            <person name="Metcalf W.W."/>
        </authorList>
    </citation>
    <scope>NUCLEOTIDE SEQUENCE [LARGE SCALE GENOMIC DNA]</scope>
    <source>
        <strain evidence="2 3">MS</strain>
    </source>
</reference>
<dbReference type="SUPFAM" id="SSF69304">
    <property type="entry name" value="Tricorn protease N-terminal domain"/>
    <property type="match status" value="1"/>
</dbReference>
<dbReference type="InterPro" id="IPR027618">
    <property type="entry name" value="Beta_prop_Msarc"/>
</dbReference>
<dbReference type="SUPFAM" id="SSF50960">
    <property type="entry name" value="TolB, C-terminal domain"/>
    <property type="match status" value="1"/>
</dbReference>
<dbReference type="CDD" id="cd00146">
    <property type="entry name" value="PKD"/>
    <property type="match status" value="2"/>
</dbReference>
<dbReference type="HOGENOM" id="CLU_009318_6_1_2"/>
<dbReference type="PROSITE" id="PS50093">
    <property type="entry name" value="PKD"/>
    <property type="match status" value="2"/>
</dbReference>
<proteinExistence type="predicted"/>
<feature type="domain" description="PKD" evidence="1">
    <location>
        <begin position="473"/>
        <end position="556"/>
    </location>
</feature>
<dbReference type="InterPro" id="IPR011042">
    <property type="entry name" value="6-blade_b-propeller_TolB-like"/>
</dbReference>
<dbReference type="KEGG" id="mby:MSBRM_0318"/>
<dbReference type="InterPro" id="IPR000601">
    <property type="entry name" value="PKD_dom"/>
</dbReference>
<dbReference type="PANTHER" id="PTHR36842:SF1">
    <property type="entry name" value="PROTEIN TOLB"/>
    <property type="match status" value="1"/>
</dbReference>
<dbReference type="InterPro" id="IPR035986">
    <property type="entry name" value="PKD_dom_sf"/>
</dbReference>
<dbReference type="Gene3D" id="2.60.40.10">
    <property type="entry name" value="Immunoglobulins"/>
    <property type="match status" value="2"/>
</dbReference>
<dbReference type="PATRIC" id="fig|1434108.4.peg.365"/>
<dbReference type="SMART" id="SM00089">
    <property type="entry name" value="PKD"/>
    <property type="match status" value="2"/>
</dbReference>
<evidence type="ECO:0000313" key="3">
    <source>
        <dbReference type="Proteomes" id="UP000033033"/>
    </source>
</evidence>
<dbReference type="InterPro" id="IPR022409">
    <property type="entry name" value="PKD/Chitinase_dom"/>
</dbReference>
<dbReference type="PANTHER" id="PTHR36842">
    <property type="entry name" value="PROTEIN TOLB HOMOLOG"/>
    <property type="match status" value="1"/>
</dbReference>
<evidence type="ECO:0000259" key="1">
    <source>
        <dbReference type="PROSITE" id="PS50093"/>
    </source>
</evidence>
<dbReference type="NCBIfam" id="TIGR04275">
    <property type="entry name" value="beta_prop_Msarc"/>
    <property type="match status" value="6"/>
</dbReference>
<evidence type="ECO:0000313" key="2">
    <source>
        <dbReference type="EMBL" id="AKB53316.1"/>
    </source>
</evidence>
<dbReference type="EMBL" id="CP009528">
    <property type="protein sequence ID" value="AKB53316.1"/>
    <property type="molecule type" value="Genomic_DNA"/>
</dbReference>
<organism evidence="2 3">
    <name type="scientific">Methanosarcina barkeri MS</name>
    <dbReference type="NCBI Taxonomy" id="1434108"/>
    <lineage>
        <taxon>Archaea</taxon>
        <taxon>Methanobacteriati</taxon>
        <taxon>Methanobacteriota</taxon>
        <taxon>Stenosarchaea group</taxon>
        <taxon>Methanomicrobia</taxon>
        <taxon>Methanosarcinales</taxon>
        <taxon>Methanosarcinaceae</taxon>
        <taxon>Methanosarcina</taxon>
    </lineage>
</organism>
<feature type="domain" description="PKD" evidence="1">
    <location>
        <begin position="391"/>
        <end position="474"/>
    </location>
</feature>
<keyword evidence="3" id="KW-1185">Reference proteome</keyword>
<dbReference type="InterPro" id="IPR013783">
    <property type="entry name" value="Ig-like_fold"/>
</dbReference>
<dbReference type="AlphaFoldDB" id="A0A0E3LMN2"/>
<protein>
    <submittedName>
        <fullName evidence="2">Cell surface protein</fullName>
    </submittedName>
</protein>
<dbReference type="FunFam" id="2.60.40.10:FF:000270">
    <property type="entry name" value="Cell surface protein"/>
    <property type="match status" value="2"/>
</dbReference>
<dbReference type="Gene3D" id="2.120.10.30">
    <property type="entry name" value="TolB, C-terminal domain"/>
    <property type="match status" value="2"/>
</dbReference>
<name>A0A0E3LMN2_METBA</name>
<gene>
    <name evidence="2" type="ORF">MSBRM_0318</name>
</gene>
<sequence>MKMKEKECSIALALTFIILFLIFVSSTASALQTETDPPNFTVPEITGGAGDSSDDKVVLNELSTEENNVTTESIQAAALKITEKRIITSAAEQYSPAIYGNKIAWEDTRNGEANAYMYNLSTKKETQIPIDAERTWYPAIYGDKIACMGYRGEYNYENYEDCDIYTYDISTNKEKRIIDDSLVYSAPAIYGDRIVWADYRRDGLFEMNDIYMYNLSTSKETRITNSGSTNCPDIYGNKIVWLDCRNGYSDVYMYDISTKKETQITNNESSKRFPAIYGDRIVWVDSRNDDGNYDIFDIYMYNLSTRRETQITTTGSVGEGLDIYGDRIVWTDSRNGNWDIYVYDLATGQECHTTDKSDQYEPEIYGDRIVWTDMRNGNADIYMGILSKSSPVAAFSAAPTTGKAPLKVKFTDTSTGSPTSWKWDFGDGSKSYLQNPTHKYSKAGTYTVNLTVKNAAGSNTVTKTDYIVVVSKPTAAFSAEPTEGKAPLTVAFTDQSLGNPTKWKWSFGDGTISREQNPEHQYSQEGKYKIILTVSNAAGSSTVTKTNYIKVTTNTRPGIYSESKINP</sequence>
<dbReference type="Proteomes" id="UP000033033">
    <property type="component" value="Chromosome"/>
</dbReference>